<protein>
    <submittedName>
        <fullName evidence="11">Branched-chain amino acid ABC transporter permease</fullName>
    </submittedName>
</protein>
<keyword evidence="4" id="KW-0997">Cell inner membrane</keyword>
<evidence type="ECO:0000256" key="9">
    <source>
        <dbReference type="ARBA" id="ARBA00037998"/>
    </source>
</evidence>
<keyword evidence="2" id="KW-0813">Transport</keyword>
<evidence type="ECO:0000256" key="1">
    <source>
        <dbReference type="ARBA" id="ARBA00004651"/>
    </source>
</evidence>
<dbReference type="GO" id="GO:1903806">
    <property type="term" value="P:L-isoleucine import across plasma membrane"/>
    <property type="evidence" value="ECO:0007669"/>
    <property type="project" value="TreeGrafter"/>
</dbReference>
<evidence type="ECO:0000256" key="10">
    <source>
        <dbReference type="SAM" id="Phobius"/>
    </source>
</evidence>
<keyword evidence="6" id="KW-0029">Amino-acid transport</keyword>
<organism evidence="11">
    <name type="scientific">Desulfobacca acetoxidans</name>
    <dbReference type="NCBI Taxonomy" id="60893"/>
    <lineage>
        <taxon>Bacteria</taxon>
        <taxon>Pseudomonadati</taxon>
        <taxon>Thermodesulfobacteriota</taxon>
        <taxon>Desulfobaccia</taxon>
        <taxon>Desulfobaccales</taxon>
        <taxon>Desulfobaccaceae</taxon>
        <taxon>Desulfobacca</taxon>
    </lineage>
</organism>
<dbReference type="Pfam" id="PF02653">
    <property type="entry name" value="BPD_transp_2"/>
    <property type="match status" value="1"/>
</dbReference>
<keyword evidence="3" id="KW-1003">Cell membrane</keyword>
<gene>
    <name evidence="11" type="ORF">ENW48_07575</name>
</gene>
<feature type="transmembrane region" description="Helical" evidence="10">
    <location>
        <begin position="277"/>
        <end position="296"/>
    </location>
</feature>
<accession>A0A7C5ENV0</accession>
<keyword evidence="8 10" id="KW-0472">Membrane</keyword>
<comment type="caution">
    <text evidence="11">The sequence shown here is derived from an EMBL/GenBank/DDBJ whole genome shotgun (WGS) entry which is preliminary data.</text>
</comment>
<evidence type="ECO:0000256" key="7">
    <source>
        <dbReference type="ARBA" id="ARBA00022989"/>
    </source>
</evidence>
<dbReference type="EMBL" id="DTKJ01000055">
    <property type="protein sequence ID" value="HGZ12062.1"/>
    <property type="molecule type" value="Genomic_DNA"/>
</dbReference>
<evidence type="ECO:0000256" key="3">
    <source>
        <dbReference type="ARBA" id="ARBA00022475"/>
    </source>
</evidence>
<feature type="transmembrane region" description="Helical" evidence="10">
    <location>
        <begin position="12"/>
        <end position="36"/>
    </location>
</feature>
<feature type="transmembrane region" description="Helical" evidence="10">
    <location>
        <begin position="226"/>
        <end position="245"/>
    </location>
</feature>
<keyword evidence="7 10" id="KW-1133">Transmembrane helix</keyword>
<evidence type="ECO:0000256" key="5">
    <source>
        <dbReference type="ARBA" id="ARBA00022692"/>
    </source>
</evidence>
<dbReference type="CDD" id="cd06582">
    <property type="entry name" value="TM_PBP1_LivH_like"/>
    <property type="match status" value="1"/>
</dbReference>
<sequence>MFHLLAQNVINALQLGSVYALIALGYTMVYGILTMINFAHGDIFMVSTYFSLMASLFLLGLPFKIPLAGVFLASLLFSMGLTALLGVTIERLAYRPLRQAPRVSAVITALGVGLFLEHFTLALLGPEPRRFPDLLPATSWQVAGLTLTPLQLLTIVLAALIMVLLDLLVSRTLLGMAMRAISYNRPIVPLMGVPVNRVISLTFALGSAIAAAGGLMYGLAYPVLDPYMGIRIGWWAFIAAVVGGIGNIRGAMLGGFILGAVEIFTPVFLPSSTYRDFVAFSLLLVLLVFRPTGLMGRPVFERV</sequence>
<dbReference type="PANTHER" id="PTHR11795">
    <property type="entry name" value="BRANCHED-CHAIN AMINO ACID TRANSPORT SYSTEM PERMEASE PROTEIN LIVH"/>
    <property type="match status" value="1"/>
</dbReference>
<dbReference type="AlphaFoldDB" id="A0A7C5ENV0"/>
<name>A0A7C5ENV0_9BACT</name>
<dbReference type="InterPro" id="IPR052157">
    <property type="entry name" value="BCAA_transport_permease"/>
</dbReference>
<evidence type="ECO:0000256" key="4">
    <source>
        <dbReference type="ARBA" id="ARBA00022519"/>
    </source>
</evidence>
<dbReference type="GO" id="GO:0015192">
    <property type="term" value="F:L-phenylalanine transmembrane transporter activity"/>
    <property type="evidence" value="ECO:0007669"/>
    <property type="project" value="TreeGrafter"/>
</dbReference>
<dbReference type="GO" id="GO:0042941">
    <property type="term" value="P:D-alanine transmembrane transport"/>
    <property type="evidence" value="ECO:0007669"/>
    <property type="project" value="TreeGrafter"/>
</dbReference>
<evidence type="ECO:0000256" key="2">
    <source>
        <dbReference type="ARBA" id="ARBA00022448"/>
    </source>
</evidence>
<dbReference type="GO" id="GO:0015190">
    <property type="term" value="F:L-leucine transmembrane transporter activity"/>
    <property type="evidence" value="ECO:0007669"/>
    <property type="project" value="TreeGrafter"/>
</dbReference>
<keyword evidence="5 10" id="KW-0812">Transmembrane</keyword>
<reference evidence="11" key="1">
    <citation type="journal article" date="2020" name="mSystems">
        <title>Genome- and Community-Level Interaction Insights into Carbon Utilization and Element Cycling Functions of Hydrothermarchaeota in Hydrothermal Sediment.</title>
        <authorList>
            <person name="Zhou Z."/>
            <person name="Liu Y."/>
            <person name="Xu W."/>
            <person name="Pan J."/>
            <person name="Luo Z.H."/>
            <person name="Li M."/>
        </authorList>
    </citation>
    <scope>NUCLEOTIDE SEQUENCE [LARGE SCALE GENOMIC DNA]</scope>
    <source>
        <strain evidence="11">SpSt-853</strain>
    </source>
</reference>
<dbReference type="GO" id="GO:0015808">
    <property type="term" value="P:L-alanine transport"/>
    <property type="evidence" value="ECO:0007669"/>
    <property type="project" value="TreeGrafter"/>
</dbReference>
<evidence type="ECO:0000313" key="11">
    <source>
        <dbReference type="EMBL" id="HGZ12062.1"/>
    </source>
</evidence>
<proteinExistence type="inferred from homology"/>
<comment type="similarity">
    <text evidence="9">Belongs to the binding-protein-dependent transport system permease family. LivHM subfamily.</text>
</comment>
<dbReference type="GO" id="GO:0005886">
    <property type="term" value="C:plasma membrane"/>
    <property type="evidence" value="ECO:0007669"/>
    <property type="project" value="UniProtKB-SubCell"/>
</dbReference>
<feature type="transmembrane region" description="Helical" evidence="10">
    <location>
        <begin position="105"/>
        <end position="125"/>
    </location>
</feature>
<evidence type="ECO:0000256" key="6">
    <source>
        <dbReference type="ARBA" id="ARBA00022970"/>
    </source>
</evidence>
<dbReference type="InterPro" id="IPR001851">
    <property type="entry name" value="ABC_transp_permease"/>
</dbReference>
<comment type="subcellular location">
    <subcellularLocation>
        <location evidence="1">Cell membrane</location>
        <topology evidence="1">Multi-pass membrane protein</topology>
    </subcellularLocation>
</comment>
<dbReference type="GO" id="GO:0015188">
    <property type="term" value="F:L-isoleucine transmembrane transporter activity"/>
    <property type="evidence" value="ECO:0007669"/>
    <property type="project" value="TreeGrafter"/>
</dbReference>
<dbReference type="PANTHER" id="PTHR11795:SF371">
    <property type="entry name" value="HIGH-AFFINITY BRANCHED-CHAIN AMINO ACID TRANSPORT SYSTEM PERMEASE PROTEIN LIVH"/>
    <property type="match status" value="1"/>
</dbReference>
<feature type="transmembrane region" description="Helical" evidence="10">
    <location>
        <begin position="43"/>
        <end position="63"/>
    </location>
</feature>
<feature type="transmembrane region" description="Helical" evidence="10">
    <location>
        <begin position="198"/>
        <end position="220"/>
    </location>
</feature>
<feature type="transmembrane region" description="Helical" evidence="10">
    <location>
        <begin position="69"/>
        <end position="93"/>
    </location>
</feature>
<evidence type="ECO:0000256" key="8">
    <source>
        <dbReference type="ARBA" id="ARBA00023136"/>
    </source>
</evidence>
<dbReference type="GO" id="GO:0005304">
    <property type="term" value="F:L-valine transmembrane transporter activity"/>
    <property type="evidence" value="ECO:0007669"/>
    <property type="project" value="TreeGrafter"/>
</dbReference>
<feature type="transmembrane region" description="Helical" evidence="10">
    <location>
        <begin position="252"/>
        <end position="271"/>
    </location>
</feature>
<feature type="transmembrane region" description="Helical" evidence="10">
    <location>
        <begin position="145"/>
        <end position="169"/>
    </location>
</feature>